<evidence type="ECO:0000313" key="4">
    <source>
        <dbReference type="Proteomes" id="UP000812844"/>
    </source>
</evidence>
<comment type="caution">
    <text evidence="3">The sequence shown here is derived from an EMBL/GenBank/DDBJ whole genome shotgun (WGS) entry which is preliminary data.</text>
</comment>
<keyword evidence="4" id="KW-1185">Reference proteome</keyword>
<feature type="chain" id="PRO_5046898500" evidence="2">
    <location>
        <begin position="26"/>
        <end position="541"/>
    </location>
</feature>
<dbReference type="RefSeq" id="WP_219081473.1">
    <property type="nucleotide sequence ID" value="NZ_JAHBBD010000010.1"/>
</dbReference>
<evidence type="ECO:0000256" key="1">
    <source>
        <dbReference type="SAM" id="MobiDB-lite"/>
    </source>
</evidence>
<evidence type="ECO:0000256" key="2">
    <source>
        <dbReference type="SAM" id="SignalP"/>
    </source>
</evidence>
<gene>
    <name evidence="3" type="ORF">KIH73_05425</name>
</gene>
<feature type="compositionally biased region" description="Acidic residues" evidence="1">
    <location>
        <begin position="257"/>
        <end position="270"/>
    </location>
</feature>
<evidence type="ECO:0000313" key="3">
    <source>
        <dbReference type="EMBL" id="MBW3082817.1"/>
    </source>
</evidence>
<accession>A0ABS6WAP6</accession>
<dbReference type="PROSITE" id="PS51257">
    <property type="entry name" value="PROKAR_LIPOPROTEIN"/>
    <property type="match status" value="1"/>
</dbReference>
<feature type="region of interest" description="Disordered" evidence="1">
    <location>
        <begin position="129"/>
        <end position="176"/>
    </location>
</feature>
<reference evidence="3 4" key="1">
    <citation type="submission" date="2021-05" db="EMBL/GenBank/DDBJ databases">
        <title>Phylogenetic classification of ten novel species belonging to the genus Bifidobacterium comprising B. colchicus sp. nov., B. abeli sp. nov., B. bicoloris sp. nov., B. guerezis sp. nov., B. rosaliae sp. nov., B. santillanensis sp. nov., B. argentati sp. nov., B. amazzoni sp. nov., B. pluviali sp. nov., and B. pinnaculum sp. nov.</title>
        <authorList>
            <person name="Lugli G.A."/>
            <person name="Ruiz Garcia L."/>
            <person name="Margolles A."/>
            <person name="Ventura M."/>
        </authorList>
    </citation>
    <scope>NUCLEOTIDE SEQUENCE [LARGE SCALE GENOMIC DNA]</scope>
    <source>
        <strain evidence="3 4">6T3</strain>
    </source>
</reference>
<name>A0ABS6WAP6_9BIFI</name>
<dbReference type="EMBL" id="JAHBBD010000010">
    <property type="protein sequence ID" value="MBW3082817.1"/>
    <property type="molecule type" value="Genomic_DNA"/>
</dbReference>
<dbReference type="Proteomes" id="UP000812844">
    <property type="component" value="Unassembled WGS sequence"/>
</dbReference>
<keyword evidence="2" id="KW-0732">Signal</keyword>
<feature type="compositionally biased region" description="Low complexity" evidence="1">
    <location>
        <begin position="271"/>
        <end position="282"/>
    </location>
</feature>
<feature type="signal peptide" evidence="2">
    <location>
        <begin position="1"/>
        <end position="25"/>
    </location>
</feature>
<organism evidence="3 4">
    <name type="scientific">Bifidobacterium phasiani</name>
    <dbReference type="NCBI Taxonomy" id="2834431"/>
    <lineage>
        <taxon>Bacteria</taxon>
        <taxon>Bacillati</taxon>
        <taxon>Actinomycetota</taxon>
        <taxon>Actinomycetes</taxon>
        <taxon>Bifidobacteriales</taxon>
        <taxon>Bifidobacteriaceae</taxon>
        <taxon>Bifidobacterium</taxon>
    </lineage>
</organism>
<proteinExistence type="predicted"/>
<feature type="region of interest" description="Disordered" evidence="1">
    <location>
        <begin position="252"/>
        <end position="290"/>
    </location>
</feature>
<protein>
    <submittedName>
        <fullName evidence="3">Xylose ABC transporter</fullName>
    </submittedName>
</protein>
<sequence>MLSRMTALCAAAVAAATLAACASPAAEPGPDSGEEPRFVGSAAIFTPSDGLTISQRTPLNKWQALVPELTDALGEQGFEGDAVSTHTSDSLDRQSRDIQDFVVDSIADESVEAGDITLIVAPAVEQDDSTRQYGDYVSGEVAGGDAADDGSSGDGASDGEASEGGTDGDGTEETDEETQAVQRLVSALNLAKDSGMRVVLLSGTIRGFAPDAYVRMSDARRIGVIQAQNMVDKLNLDGTSPDNPKAIEILLPRDPSADDDADDDADEESGDAASDGSASDAEGSADEAADGSGAFAREAFAGIWEVLGPYFREGTAVSPSGLLDADTTQDDWRSVTFVADSDEAIADELTGRLGMEDSQTHTRIDGVIAMNDYVASAVTDRLAALGYTGTSADINPSITISGIVGNIAGQVDLQKEAVPDPIKAPEEAGDETDETDIEQINSRWPIVTGYGAYLDVIPQIVNGQQWMTAFEDRKTLCQDIAQVCARLALGQSLDGLDCVTQGDVDGVQVPTVTEPLVAVSASNLKETLIDPGYITLADAGL</sequence>